<name>A0ABP0V8N8_9BRYO</name>
<dbReference type="Proteomes" id="UP001497444">
    <property type="component" value="Unassembled WGS sequence"/>
</dbReference>
<reference evidence="1" key="1">
    <citation type="submission" date="2024-02" db="EMBL/GenBank/DDBJ databases">
        <authorList>
            <consortium name="ELIXIR-Norway"/>
            <consortium name="Elixir Norway"/>
        </authorList>
    </citation>
    <scope>NUCLEOTIDE SEQUENCE</scope>
</reference>
<comment type="caution">
    <text evidence="1">The sequence shown here is derived from an EMBL/GenBank/DDBJ whole genome shotgun (WGS) entry which is preliminary data.</text>
</comment>
<accession>A0ABP0V8N8</accession>
<evidence type="ECO:0000313" key="2">
    <source>
        <dbReference type="Proteomes" id="UP001497444"/>
    </source>
</evidence>
<dbReference type="EMBL" id="CAXAQS010000159">
    <property type="protein sequence ID" value="CAK9250366.1"/>
    <property type="molecule type" value="Genomic_DNA"/>
</dbReference>
<gene>
    <name evidence="1" type="ORF">CSSPJE1EN1_LOCUS25744</name>
</gene>
<keyword evidence="2" id="KW-1185">Reference proteome</keyword>
<sequence>MSAPLYLCRVSLITRSRSSISLWRNLTVSPIATRCRFDNRSVVFAIAVDHVTTAHKRGEGALIRQEASSENETSFFAKELAELFFKLFMDAEIAVEKAGARAARSEFLDRAFCCGLYAGLWVKPK</sequence>
<protein>
    <submittedName>
        <fullName evidence="1">Uncharacterized protein</fullName>
    </submittedName>
</protein>
<evidence type="ECO:0000313" key="1">
    <source>
        <dbReference type="EMBL" id="CAK9250366.1"/>
    </source>
</evidence>
<organism evidence="1 2">
    <name type="scientific">Sphagnum jensenii</name>
    <dbReference type="NCBI Taxonomy" id="128206"/>
    <lineage>
        <taxon>Eukaryota</taxon>
        <taxon>Viridiplantae</taxon>
        <taxon>Streptophyta</taxon>
        <taxon>Embryophyta</taxon>
        <taxon>Bryophyta</taxon>
        <taxon>Sphagnophytina</taxon>
        <taxon>Sphagnopsida</taxon>
        <taxon>Sphagnales</taxon>
        <taxon>Sphagnaceae</taxon>
        <taxon>Sphagnum</taxon>
    </lineage>
</organism>
<proteinExistence type="predicted"/>